<feature type="transmembrane region" description="Helical" evidence="1">
    <location>
        <begin position="12"/>
        <end position="30"/>
    </location>
</feature>
<sequence length="235" mass="26579">MKWLNNERGNAAIFMLWLLGIVAIIFVLTINRVKVYIVKEHSSLSAEQAALAGTAVLIENTAQAIENYERNPNYLLIRELHENEVADGKPISALIEEKKNEYVNSGRDESAAYIEAANDILTKSRLNWNGFLKQELRRELSETKAGAEALVRSAVMNVINSNHARTEDTVISFSLDKWRVEVESTVRFESVSDNKYISRFIEDIPQKGYGPTLAYMENVYASGMSFPEIPEEESE</sequence>
<evidence type="ECO:0000256" key="1">
    <source>
        <dbReference type="SAM" id="Phobius"/>
    </source>
</evidence>
<dbReference type="AlphaFoldDB" id="A0A9X3D2S4"/>
<dbReference type="EMBL" id="JAPJDA010000050">
    <property type="protein sequence ID" value="MCX2839865.1"/>
    <property type="molecule type" value="Genomic_DNA"/>
</dbReference>
<evidence type="ECO:0000313" key="2">
    <source>
        <dbReference type="EMBL" id="MCX2839865.1"/>
    </source>
</evidence>
<gene>
    <name evidence="2" type="ORF">OQ279_17200</name>
</gene>
<reference evidence="2" key="1">
    <citation type="submission" date="2022-11" db="EMBL/GenBank/DDBJ databases">
        <title>Salinimicrobium profundisediminis sp. nov., isolated from deep-sea sediment of the Mariana Trench.</title>
        <authorList>
            <person name="Fu H."/>
        </authorList>
    </citation>
    <scope>NUCLEOTIDE SEQUENCE</scope>
    <source>
        <strain evidence="2">MT39</strain>
    </source>
</reference>
<evidence type="ECO:0000313" key="3">
    <source>
        <dbReference type="Proteomes" id="UP001148482"/>
    </source>
</evidence>
<proteinExistence type="predicted"/>
<keyword evidence="1" id="KW-0812">Transmembrane</keyword>
<keyword evidence="1" id="KW-1133">Transmembrane helix</keyword>
<organism evidence="2 3">
    <name type="scientific">Salinimicrobium profundisediminis</name>
    <dbReference type="NCBI Taxonomy" id="2994553"/>
    <lineage>
        <taxon>Bacteria</taxon>
        <taxon>Pseudomonadati</taxon>
        <taxon>Bacteroidota</taxon>
        <taxon>Flavobacteriia</taxon>
        <taxon>Flavobacteriales</taxon>
        <taxon>Flavobacteriaceae</taxon>
        <taxon>Salinimicrobium</taxon>
    </lineage>
</organism>
<accession>A0A9X3D2S4</accession>
<dbReference type="Proteomes" id="UP001148482">
    <property type="component" value="Unassembled WGS sequence"/>
</dbReference>
<keyword evidence="1" id="KW-0472">Membrane</keyword>
<comment type="caution">
    <text evidence="2">The sequence shown here is derived from an EMBL/GenBank/DDBJ whole genome shotgun (WGS) entry which is preliminary data.</text>
</comment>
<keyword evidence="3" id="KW-1185">Reference proteome</keyword>
<protein>
    <submittedName>
        <fullName evidence="2">Uncharacterized protein</fullName>
    </submittedName>
</protein>
<name>A0A9X3D2S4_9FLAO</name>